<comment type="caution">
    <text evidence="1">The sequence shown here is derived from an EMBL/GenBank/DDBJ whole genome shotgun (WGS) entry which is preliminary data.</text>
</comment>
<accession>A0AAW1VXR0</accession>
<protein>
    <submittedName>
        <fullName evidence="1">Uncharacterized protein</fullName>
    </submittedName>
</protein>
<dbReference type="AlphaFoldDB" id="A0AAW1VXR0"/>
<name>A0AAW1VXR0_RUBAR</name>
<organism evidence="1 2">
    <name type="scientific">Rubus argutus</name>
    <name type="common">Southern blackberry</name>
    <dbReference type="NCBI Taxonomy" id="59490"/>
    <lineage>
        <taxon>Eukaryota</taxon>
        <taxon>Viridiplantae</taxon>
        <taxon>Streptophyta</taxon>
        <taxon>Embryophyta</taxon>
        <taxon>Tracheophyta</taxon>
        <taxon>Spermatophyta</taxon>
        <taxon>Magnoliopsida</taxon>
        <taxon>eudicotyledons</taxon>
        <taxon>Gunneridae</taxon>
        <taxon>Pentapetalae</taxon>
        <taxon>rosids</taxon>
        <taxon>fabids</taxon>
        <taxon>Rosales</taxon>
        <taxon>Rosaceae</taxon>
        <taxon>Rosoideae</taxon>
        <taxon>Rosoideae incertae sedis</taxon>
        <taxon>Rubus</taxon>
    </lineage>
</organism>
<dbReference type="EMBL" id="JBEDUW010000007">
    <property type="protein sequence ID" value="KAK9911614.1"/>
    <property type="molecule type" value="Genomic_DNA"/>
</dbReference>
<proteinExistence type="predicted"/>
<sequence length="158" mass="16197">MASVGAAGLLEAGVGGLSRSTRSDRGREGGAVVTAVAARTGQAGRLLLSSFVSLFLSSYFSVPVWIDAGYGARAVMVISGCGCLGCFAGMTRDGLNRVWDGCPRKRRRNGCSGNSCGASGLWDLQQRGLMALSCACGVVVKLELNSGIEPSEAAMIVS</sequence>
<evidence type="ECO:0000313" key="1">
    <source>
        <dbReference type="EMBL" id="KAK9911614.1"/>
    </source>
</evidence>
<evidence type="ECO:0000313" key="2">
    <source>
        <dbReference type="Proteomes" id="UP001457282"/>
    </source>
</evidence>
<gene>
    <name evidence="1" type="ORF">M0R45_035510</name>
</gene>
<dbReference type="Proteomes" id="UP001457282">
    <property type="component" value="Unassembled WGS sequence"/>
</dbReference>
<keyword evidence="2" id="KW-1185">Reference proteome</keyword>
<reference evidence="1 2" key="1">
    <citation type="journal article" date="2023" name="G3 (Bethesda)">
        <title>A chromosome-length genome assembly and annotation of blackberry (Rubus argutus, cv. 'Hillquist').</title>
        <authorList>
            <person name="Bruna T."/>
            <person name="Aryal R."/>
            <person name="Dudchenko O."/>
            <person name="Sargent D.J."/>
            <person name="Mead D."/>
            <person name="Buti M."/>
            <person name="Cavallini A."/>
            <person name="Hytonen T."/>
            <person name="Andres J."/>
            <person name="Pham M."/>
            <person name="Weisz D."/>
            <person name="Mascagni F."/>
            <person name="Usai G."/>
            <person name="Natali L."/>
            <person name="Bassil N."/>
            <person name="Fernandez G.E."/>
            <person name="Lomsadze A."/>
            <person name="Armour M."/>
            <person name="Olukolu B."/>
            <person name="Poorten T."/>
            <person name="Britton C."/>
            <person name="Davik J."/>
            <person name="Ashrafi H."/>
            <person name="Aiden E.L."/>
            <person name="Borodovsky M."/>
            <person name="Worthington M."/>
        </authorList>
    </citation>
    <scope>NUCLEOTIDE SEQUENCE [LARGE SCALE GENOMIC DNA]</scope>
    <source>
        <strain evidence="1">PI 553951</strain>
    </source>
</reference>